<dbReference type="Gene3D" id="3.90.79.10">
    <property type="entry name" value="Nucleoside Triphosphate Pyrophosphohydrolase"/>
    <property type="match status" value="1"/>
</dbReference>
<dbReference type="EMBL" id="AP024237">
    <property type="protein sequence ID" value="BCO37883.1"/>
    <property type="molecule type" value="Genomic_DNA"/>
</dbReference>
<evidence type="ECO:0000256" key="8">
    <source>
        <dbReference type="ARBA" id="ARBA00023229"/>
    </source>
</evidence>
<dbReference type="CDD" id="cd02885">
    <property type="entry name" value="NUDIX_IPP_Isomerase"/>
    <property type="match status" value="1"/>
</dbReference>
<keyword evidence="5 10" id="KW-0479">Metal-binding</keyword>
<protein>
    <recommendedName>
        <fullName evidence="3 10">Isopentenyl-diphosphate Delta-isomerase</fullName>
        <shortName evidence="10">IPP isomerase</shortName>
        <ecNumber evidence="3 10">5.3.3.2</ecNumber>
    </recommendedName>
    <alternativeName>
        <fullName evidence="10">IPP:DMAPP isomerase</fullName>
    </alternativeName>
    <alternativeName>
        <fullName evidence="10">Isopentenyl pyrophosphate isomerase</fullName>
    </alternativeName>
</protein>
<organism evidence="11 12">
    <name type="scientific">Mycobacterium heckeshornense</name>
    <dbReference type="NCBI Taxonomy" id="110505"/>
    <lineage>
        <taxon>Bacteria</taxon>
        <taxon>Bacillati</taxon>
        <taxon>Actinomycetota</taxon>
        <taxon>Actinomycetes</taxon>
        <taxon>Mycobacteriales</taxon>
        <taxon>Mycobacteriaceae</taxon>
        <taxon>Mycobacterium</taxon>
    </lineage>
</organism>
<dbReference type="GO" id="GO:0004452">
    <property type="term" value="F:isopentenyl-diphosphate delta-isomerase activity"/>
    <property type="evidence" value="ECO:0007669"/>
    <property type="project" value="UniProtKB-UniRule"/>
</dbReference>
<keyword evidence="9 10" id="KW-0413">Isomerase</keyword>
<evidence type="ECO:0000256" key="3">
    <source>
        <dbReference type="ARBA" id="ARBA00012057"/>
    </source>
</evidence>
<dbReference type="InterPro" id="IPR015797">
    <property type="entry name" value="NUDIX_hydrolase-like_dom_sf"/>
</dbReference>
<evidence type="ECO:0000256" key="1">
    <source>
        <dbReference type="ARBA" id="ARBA00004826"/>
    </source>
</evidence>
<name>A0A2I3EXZ7_9MYCO</name>
<keyword evidence="12" id="KW-1185">Reference proteome</keyword>
<dbReference type="UniPathway" id="UPA00059">
    <property type="reaction ID" value="UER00104"/>
</dbReference>
<proteinExistence type="inferred from homology"/>
<keyword evidence="6 10" id="KW-0460">Magnesium</keyword>
<dbReference type="STRING" id="110505.ACT16_00800"/>
<comment type="cofactor">
    <cofactor evidence="10">
        <name>Mg(2+)</name>
        <dbReference type="ChEBI" id="CHEBI:18420"/>
    </cofactor>
    <text evidence="10">Binds 1 Mg(2+) ion per subunit. The magnesium ion binds only when substrate is bound.</text>
</comment>
<accession>A0A2I3EXZ7</accession>
<dbReference type="InterPro" id="IPR056375">
    <property type="entry name" value="Idi_bact"/>
</dbReference>
<keyword evidence="7 10" id="KW-0464">Manganese</keyword>
<dbReference type="RefSeq" id="WP_048889542.1">
    <property type="nucleotide sequence ID" value="NZ_AP024237.1"/>
</dbReference>
<dbReference type="GO" id="GO:0050992">
    <property type="term" value="P:dimethylallyl diphosphate biosynthetic process"/>
    <property type="evidence" value="ECO:0007669"/>
    <property type="project" value="UniProtKB-UniRule"/>
</dbReference>
<feature type="binding site" evidence="10">
    <location>
        <position position="123"/>
    </location>
    <ligand>
        <name>Mn(2+)</name>
        <dbReference type="ChEBI" id="CHEBI:29035"/>
    </ligand>
</feature>
<feature type="binding site" evidence="10">
    <location>
        <position position="32"/>
    </location>
    <ligand>
        <name>Mn(2+)</name>
        <dbReference type="ChEBI" id="CHEBI:29035"/>
    </ligand>
</feature>
<comment type="function">
    <text evidence="10">Catalyzes the 1,3-allylic rearrangement of the homoallylic substrate isopentenyl (IPP) to its highly electrophilic allylic isomer, dimethylallyl diphosphate (DMAPP).</text>
</comment>
<comment type="pathway">
    <text evidence="1 10">Isoprenoid biosynthesis; dimethylallyl diphosphate biosynthesis; dimethylallyl diphosphate from isopentenyl diphosphate: step 1/1.</text>
</comment>
<evidence type="ECO:0000256" key="4">
    <source>
        <dbReference type="ARBA" id="ARBA00022490"/>
    </source>
</evidence>
<evidence type="ECO:0000256" key="7">
    <source>
        <dbReference type="ARBA" id="ARBA00023211"/>
    </source>
</evidence>
<dbReference type="PIRSF" id="PIRSF018427">
    <property type="entry name" value="Isopntndiph_ism"/>
    <property type="match status" value="1"/>
</dbReference>
<keyword evidence="8 10" id="KW-0414">Isoprene biosynthesis</keyword>
<dbReference type="Pfam" id="PF00293">
    <property type="entry name" value="NUDIX"/>
    <property type="match status" value="1"/>
</dbReference>
<dbReference type="PROSITE" id="PS51462">
    <property type="entry name" value="NUDIX"/>
    <property type="match status" value="1"/>
</dbReference>
<comment type="similarity">
    <text evidence="2 10">Belongs to the IPP isomerase type 1 family.</text>
</comment>
<dbReference type="EC" id="5.3.3.2" evidence="3 10"/>
<dbReference type="AlphaFoldDB" id="A0A2I3EXZ7"/>
<dbReference type="HAMAP" id="MF_00202">
    <property type="entry name" value="Idi"/>
    <property type="match status" value="1"/>
</dbReference>
<dbReference type="PANTHER" id="PTHR10885:SF0">
    <property type="entry name" value="ISOPENTENYL-DIPHOSPHATE DELTA-ISOMERASE"/>
    <property type="match status" value="1"/>
</dbReference>
<evidence type="ECO:0000313" key="11">
    <source>
        <dbReference type="EMBL" id="BCO37883.1"/>
    </source>
</evidence>
<dbReference type="NCBIfam" id="NF002995">
    <property type="entry name" value="PRK03759.1"/>
    <property type="match status" value="1"/>
</dbReference>
<dbReference type="GO" id="GO:0005737">
    <property type="term" value="C:cytoplasm"/>
    <property type="evidence" value="ECO:0007669"/>
    <property type="project" value="UniProtKB-SubCell"/>
</dbReference>
<comment type="catalytic activity">
    <reaction evidence="10">
        <text>isopentenyl diphosphate = dimethylallyl diphosphate</text>
        <dbReference type="Rhea" id="RHEA:23284"/>
        <dbReference type="ChEBI" id="CHEBI:57623"/>
        <dbReference type="ChEBI" id="CHEBI:128769"/>
        <dbReference type="EC" id="5.3.3.2"/>
    </reaction>
</comment>
<dbReference type="Proteomes" id="UP000595446">
    <property type="component" value="Chromosome"/>
</dbReference>
<dbReference type="PANTHER" id="PTHR10885">
    <property type="entry name" value="ISOPENTENYL-DIPHOSPHATE DELTA-ISOMERASE"/>
    <property type="match status" value="1"/>
</dbReference>
<evidence type="ECO:0000256" key="6">
    <source>
        <dbReference type="ARBA" id="ARBA00022842"/>
    </source>
</evidence>
<feature type="binding site" evidence="10">
    <location>
        <position position="121"/>
    </location>
    <ligand>
        <name>Mn(2+)</name>
        <dbReference type="ChEBI" id="CHEBI:29035"/>
    </ligand>
</feature>
<dbReference type="NCBIfam" id="TIGR02150">
    <property type="entry name" value="IPP_isom_1"/>
    <property type="match status" value="1"/>
</dbReference>
<sequence>MLDSSPPSHEELVVLVDDDARPVGTLPKAAVHHRSTPLHLGFSCYLFDRRGRVLLTRRALTKPTWPGVWTNSCCGHPLPDEPLPEAVRRRARHELGLHIDHVQCVLPRFRYRAIATDGTVENELCPVFCARAHGAVQPAADEVMDWRWVLWSELRAAAELSWPLSPWAAAQVPLLDDADIGRWGQGSG</sequence>
<dbReference type="GO" id="GO:0008299">
    <property type="term" value="P:isoprenoid biosynthetic process"/>
    <property type="evidence" value="ECO:0007669"/>
    <property type="project" value="UniProtKB-UniRule"/>
</dbReference>
<dbReference type="SUPFAM" id="SSF55811">
    <property type="entry name" value="Nudix"/>
    <property type="match status" value="1"/>
</dbReference>
<reference evidence="11 12" key="1">
    <citation type="submission" date="2020-12" db="EMBL/GenBank/DDBJ databases">
        <title>Complete genome sequence of Mycobacterium heckeshornense JCM 15655T, closely related to a pathogenic non-tuberculous mycobacterial species Mycobacterium xenopi.</title>
        <authorList>
            <person name="Yoshida M."/>
            <person name="Fukano H."/>
            <person name="Asakura T."/>
            <person name="Suzuki M."/>
            <person name="Hoshino Y."/>
        </authorList>
    </citation>
    <scope>NUCLEOTIDE SEQUENCE [LARGE SCALE GENOMIC DNA]</scope>
    <source>
        <strain evidence="11 12">JCM 15655</strain>
    </source>
</reference>
<evidence type="ECO:0000313" key="12">
    <source>
        <dbReference type="Proteomes" id="UP000595446"/>
    </source>
</evidence>
<feature type="binding site" evidence="10">
    <location>
        <position position="39"/>
    </location>
    <ligand>
        <name>Mn(2+)</name>
        <dbReference type="ChEBI" id="CHEBI:29035"/>
    </ligand>
</feature>
<comment type="cofactor">
    <cofactor evidence="10">
        <name>Mn(2+)</name>
        <dbReference type="ChEBI" id="CHEBI:29035"/>
    </cofactor>
    <text evidence="10">Binds 1 Mn(2+) ion per subunit.</text>
</comment>
<dbReference type="GO" id="GO:0046872">
    <property type="term" value="F:metal ion binding"/>
    <property type="evidence" value="ECO:0007669"/>
    <property type="project" value="UniProtKB-KW"/>
</dbReference>
<feature type="binding site" evidence="10">
    <location>
        <position position="76"/>
    </location>
    <ligand>
        <name>Mn(2+)</name>
        <dbReference type="ChEBI" id="CHEBI:29035"/>
    </ligand>
</feature>
<dbReference type="InterPro" id="IPR000086">
    <property type="entry name" value="NUDIX_hydrolase_dom"/>
</dbReference>
<dbReference type="InterPro" id="IPR011876">
    <property type="entry name" value="IsopentenylPP_isomerase_typ1"/>
</dbReference>
<feature type="active site" evidence="10">
    <location>
        <position position="74"/>
    </location>
</feature>
<comment type="subcellular location">
    <subcellularLocation>
        <location evidence="10">Cytoplasm</location>
    </subcellularLocation>
</comment>
<feature type="active site" evidence="10">
    <location>
        <position position="123"/>
    </location>
</feature>
<evidence type="ECO:0000256" key="5">
    <source>
        <dbReference type="ARBA" id="ARBA00022723"/>
    </source>
</evidence>
<evidence type="ECO:0000256" key="2">
    <source>
        <dbReference type="ARBA" id="ARBA00007579"/>
    </source>
</evidence>
<feature type="binding site" evidence="10">
    <location>
        <position position="94"/>
    </location>
    <ligand>
        <name>Mg(2+)</name>
        <dbReference type="ChEBI" id="CHEBI:18420"/>
    </ligand>
</feature>
<gene>
    <name evidence="10 11" type="primary">idi</name>
    <name evidence="11" type="ORF">MHEC_43160</name>
</gene>
<evidence type="ECO:0000256" key="9">
    <source>
        <dbReference type="ARBA" id="ARBA00023235"/>
    </source>
</evidence>
<evidence type="ECO:0000256" key="10">
    <source>
        <dbReference type="HAMAP-Rule" id="MF_00202"/>
    </source>
</evidence>
<keyword evidence="4 10" id="KW-0963">Cytoplasm</keyword>